<dbReference type="SUPFAM" id="SSF51445">
    <property type="entry name" value="(Trans)glycosidases"/>
    <property type="match status" value="1"/>
</dbReference>
<proteinExistence type="inferred from homology"/>
<dbReference type="InterPro" id="IPR051816">
    <property type="entry name" value="Glycosyl_Hydrolase_31"/>
</dbReference>
<evidence type="ECO:0000256" key="1">
    <source>
        <dbReference type="ARBA" id="ARBA00007806"/>
    </source>
</evidence>
<dbReference type="AlphaFoldDB" id="X0VS08"/>
<dbReference type="PANTHER" id="PTHR43863:SF2">
    <property type="entry name" value="MALTASE-GLUCOAMYLASE"/>
    <property type="match status" value="1"/>
</dbReference>
<evidence type="ECO:0000259" key="2">
    <source>
        <dbReference type="Pfam" id="PF01055"/>
    </source>
</evidence>
<dbReference type="SUPFAM" id="SSF74650">
    <property type="entry name" value="Galactose mutarotase-like"/>
    <property type="match status" value="1"/>
</dbReference>
<feature type="non-terminal residue" evidence="3">
    <location>
        <position position="262"/>
    </location>
</feature>
<dbReference type="EMBL" id="BARS01030367">
    <property type="protein sequence ID" value="GAG20990.1"/>
    <property type="molecule type" value="Genomic_DNA"/>
</dbReference>
<feature type="non-terminal residue" evidence="3">
    <location>
        <position position="1"/>
    </location>
</feature>
<dbReference type="PANTHER" id="PTHR43863">
    <property type="entry name" value="HYDROLASE, PUTATIVE (AFU_ORTHOLOGUE AFUA_1G03140)-RELATED"/>
    <property type="match status" value="1"/>
</dbReference>
<evidence type="ECO:0000313" key="3">
    <source>
        <dbReference type="EMBL" id="GAG20990.1"/>
    </source>
</evidence>
<name>X0VS08_9ZZZZ</name>
<dbReference type="InterPro" id="IPR017853">
    <property type="entry name" value="GH"/>
</dbReference>
<reference evidence="3" key="1">
    <citation type="journal article" date="2014" name="Front. Microbiol.">
        <title>High frequency of phylogenetically diverse reductive dehalogenase-homologous genes in deep subseafloor sedimentary metagenomes.</title>
        <authorList>
            <person name="Kawai M."/>
            <person name="Futagami T."/>
            <person name="Toyoda A."/>
            <person name="Takaki Y."/>
            <person name="Nishi S."/>
            <person name="Hori S."/>
            <person name="Arai W."/>
            <person name="Tsubouchi T."/>
            <person name="Morono Y."/>
            <person name="Uchiyama I."/>
            <person name="Ito T."/>
            <person name="Fujiyama A."/>
            <person name="Inagaki F."/>
            <person name="Takami H."/>
        </authorList>
    </citation>
    <scope>NUCLEOTIDE SEQUENCE</scope>
    <source>
        <strain evidence="3">Expedition CK06-06</strain>
    </source>
</reference>
<dbReference type="Gene3D" id="3.20.20.80">
    <property type="entry name" value="Glycosidases"/>
    <property type="match status" value="1"/>
</dbReference>
<dbReference type="CDD" id="cd14752">
    <property type="entry name" value="GH31_N"/>
    <property type="match status" value="1"/>
</dbReference>
<dbReference type="InterPro" id="IPR011013">
    <property type="entry name" value="Gal_mutarotase_sf_dom"/>
</dbReference>
<accession>X0VS08</accession>
<dbReference type="InterPro" id="IPR000322">
    <property type="entry name" value="Glyco_hydro_31_TIM"/>
</dbReference>
<dbReference type="GO" id="GO:0005975">
    <property type="term" value="P:carbohydrate metabolic process"/>
    <property type="evidence" value="ECO:0007669"/>
    <property type="project" value="InterPro"/>
</dbReference>
<comment type="similarity">
    <text evidence="1">Belongs to the glycosyl hydrolase 31 family.</text>
</comment>
<dbReference type="Pfam" id="PF01055">
    <property type="entry name" value="Glyco_hydro_31_2nd"/>
    <property type="match status" value="1"/>
</dbReference>
<comment type="caution">
    <text evidence="3">The sequence shown here is derived from an EMBL/GenBank/DDBJ whole genome shotgun (WGS) entry which is preliminary data.</text>
</comment>
<dbReference type="GO" id="GO:0030246">
    <property type="term" value="F:carbohydrate binding"/>
    <property type="evidence" value="ECO:0007669"/>
    <property type="project" value="InterPro"/>
</dbReference>
<dbReference type="GO" id="GO:0004553">
    <property type="term" value="F:hydrolase activity, hydrolyzing O-glycosyl compounds"/>
    <property type="evidence" value="ECO:0007669"/>
    <property type="project" value="InterPro"/>
</dbReference>
<protein>
    <recommendedName>
        <fullName evidence="2">Glycoside hydrolase family 31 TIM barrel domain-containing protein</fullName>
    </recommendedName>
</protein>
<sequence length="262" mass="29958">ILREHDYAVHAHNPGTRIFRPKGDGLFHTELHLAARDGERFYGMGLNATGKVNLKGSVIDLYQRHVKHVVPFVVSSDGYGFLWNNPSLGRVEFGTNRTRWVSLGCRQLDYFVTTGDSYADIMSNYADATGHAPEFPYWASGFWQCKLRYETQEEFLDVAQGFKRRGLPLAVHVIDFCHWDVLGNWRLDPGSWPDPGAMVREMDEMGARIMISPWVLVSPRSENFQHMKEHNMFITSKDGRKDSVRFGRDNACQYDPTNPEAA</sequence>
<feature type="domain" description="Glycoside hydrolase family 31 TIM barrel" evidence="2">
    <location>
        <begin position="134"/>
        <end position="261"/>
    </location>
</feature>
<organism evidence="3">
    <name type="scientific">marine sediment metagenome</name>
    <dbReference type="NCBI Taxonomy" id="412755"/>
    <lineage>
        <taxon>unclassified sequences</taxon>
        <taxon>metagenomes</taxon>
        <taxon>ecological metagenomes</taxon>
    </lineage>
</organism>
<dbReference type="Gene3D" id="2.60.40.1760">
    <property type="entry name" value="glycosyl hydrolase (family 31)"/>
    <property type="match status" value="1"/>
</dbReference>
<gene>
    <name evidence="3" type="ORF">S01H1_47364</name>
</gene>